<dbReference type="GO" id="GO:0008374">
    <property type="term" value="F:O-acyltransferase activity"/>
    <property type="evidence" value="ECO:0007669"/>
    <property type="project" value="InterPro"/>
</dbReference>
<comment type="subcellular location">
    <subcellularLocation>
        <location evidence="1">Membrane</location>
        <topology evidence="1">Multi-pass membrane protein</topology>
    </subcellularLocation>
</comment>
<feature type="transmembrane region" description="Helical" evidence="8">
    <location>
        <begin position="102"/>
        <end position="120"/>
    </location>
</feature>
<dbReference type="GO" id="GO:0006629">
    <property type="term" value="P:lipid metabolic process"/>
    <property type="evidence" value="ECO:0007669"/>
    <property type="project" value="InterPro"/>
</dbReference>
<feature type="transmembrane region" description="Helical" evidence="8">
    <location>
        <begin position="295"/>
        <end position="319"/>
    </location>
</feature>
<evidence type="ECO:0000256" key="8">
    <source>
        <dbReference type="SAM" id="Phobius"/>
    </source>
</evidence>
<dbReference type="Proteomes" id="UP000836788">
    <property type="component" value="Chromosome 2"/>
</dbReference>
<keyword evidence="6 8" id="KW-1133">Transmembrane helix</keyword>
<evidence type="ECO:0000256" key="5">
    <source>
        <dbReference type="ARBA" id="ARBA00022692"/>
    </source>
</evidence>
<comment type="pathway">
    <text evidence="2">Secondary metabolite biosynthesis.</text>
</comment>
<reference evidence="10" key="1">
    <citation type="submission" date="2022-02" db="EMBL/GenBank/DDBJ databases">
        <authorList>
            <person name="Giguere J D."/>
        </authorList>
    </citation>
    <scope>NUCLEOTIDE SEQUENCE</scope>
    <source>
        <strain evidence="10">CCAP 1055/1</strain>
    </source>
</reference>
<organism evidence="10">
    <name type="scientific">Phaeodactylum tricornutum</name>
    <name type="common">Diatom</name>
    <dbReference type="NCBI Taxonomy" id="2850"/>
    <lineage>
        <taxon>Eukaryota</taxon>
        <taxon>Sar</taxon>
        <taxon>Stramenopiles</taxon>
        <taxon>Ochrophyta</taxon>
        <taxon>Bacillariophyta</taxon>
        <taxon>Bacillariophyceae</taxon>
        <taxon>Bacillariophycidae</taxon>
        <taxon>Naviculales</taxon>
        <taxon>Phaeodactylaceae</taxon>
        <taxon>Phaeodactylum</taxon>
    </lineage>
</organism>
<dbReference type="PANTHER" id="PTHR31595">
    <property type="entry name" value="LONG-CHAIN-ALCOHOL O-FATTY-ACYLTRANSFERASE 3-RELATED"/>
    <property type="match status" value="1"/>
</dbReference>
<keyword evidence="7 8" id="KW-0472">Membrane</keyword>
<proteinExistence type="inferred from homology"/>
<sequence length="402" mass="45636">MDYLRSTVFAEKFDPREERFPDYFLDLWQLGKLGVAGVHPMYWTQLQTIVLMQTLLNVVVAIIIFKFIVQRRGSALSYSIGYGIVCPTLVCVPVWIISLADLYNPAFLVASAASPVLLFFRCLEAMHGTVPAFAEKSLSTFLLYYCATVQFEIDPNTGHVIRIDTKYLISQTLKFLILFAEISVLFSILIPLDYQVFSQKEITSLTDLFYWGNLGNNYVMAFLTALMIEVGATGVGLLTSLLSGIKTVQLNFNPLTASSSPSDFWGRRWNRLVSSGLKRGIFRPFRKNGYGRNTAALATFLVSGLLHEYILVIIAIRKVIQMNQISLRGTHFLFFFWNGIVLLAEPPLTETPFVQWVSRNFPRPVKTFLVVLTVLPVAHLFTNEYKEVYDAFSLGFPRFYIL</sequence>
<name>A0A8J9S628_PHATR</name>
<protein>
    <recommendedName>
        <fullName evidence="9">Wax synthase domain-containing protein</fullName>
    </recommendedName>
</protein>
<dbReference type="InterPro" id="IPR032805">
    <property type="entry name" value="Wax_synthase_dom"/>
</dbReference>
<feature type="transmembrane region" description="Helical" evidence="8">
    <location>
        <begin position="217"/>
        <end position="242"/>
    </location>
</feature>
<evidence type="ECO:0000313" key="10">
    <source>
        <dbReference type="EMBL" id="CAG9284238.1"/>
    </source>
</evidence>
<comment type="similarity">
    <text evidence="3">Belongs to the wax synthase family.</text>
</comment>
<dbReference type="InterPro" id="IPR044851">
    <property type="entry name" value="Wax_synthase"/>
</dbReference>
<evidence type="ECO:0000256" key="1">
    <source>
        <dbReference type="ARBA" id="ARBA00004141"/>
    </source>
</evidence>
<dbReference type="EMBL" id="OU594943">
    <property type="protein sequence ID" value="CAG9284238.1"/>
    <property type="molecule type" value="Genomic_DNA"/>
</dbReference>
<gene>
    <name evidence="10" type="ORF">PTTT1_LOCUS25306</name>
</gene>
<feature type="transmembrane region" description="Helical" evidence="8">
    <location>
        <begin position="49"/>
        <end position="69"/>
    </location>
</feature>
<feature type="transmembrane region" description="Helical" evidence="8">
    <location>
        <begin position="175"/>
        <end position="197"/>
    </location>
</feature>
<evidence type="ECO:0000256" key="6">
    <source>
        <dbReference type="ARBA" id="ARBA00022989"/>
    </source>
</evidence>
<feature type="domain" description="Wax synthase" evidence="9">
    <location>
        <begin position="251"/>
        <end position="319"/>
    </location>
</feature>
<keyword evidence="4" id="KW-0808">Transferase</keyword>
<evidence type="ECO:0000259" key="9">
    <source>
        <dbReference type="Pfam" id="PF13813"/>
    </source>
</evidence>
<keyword evidence="5 8" id="KW-0812">Transmembrane</keyword>
<dbReference type="GO" id="GO:0016020">
    <property type="term" value="C:membrane"/>
    <property type="evidence" value="ECO:0007669"/>
    <property type="project" value="UniProtKB-SubCell"/>
</dbReference>
<feature type="transmembrane region" description="Helical" evidence="8">
    <location>
        <begin position="76"/>
        <end position="96"/>
    </location>
</feature>
<evidence type="ECO:0000256" key="3">
    <source>
        <dbReference type="ARBA" id="ARBA00007282"/>
    </source>
</evidence>
<accession>A0A8J9S628</accession>
<dbReference type="PANTHER" id="PTHR31595:SF57">
    <property type="entry name" value="OS04G0481900 PROTEIN"/>
    <property type="match status" value="1"/>
</dbReference>
<dbReference type="Pfam" id="PF13813">
    <property type="entry name" value="MBOAT_2"/>
    <property type="match status" value="1"/>
</dbReference>
<evidence type="ECO:0000256" key="4">
    <source>
        <dbReference type="ARBA" id="ARBA00022679"/>
    </source>
</evidence>
<evidence type="ECO:0000256" key="7">
    <source>
        <dbReference type="ARBA" id="ARBA00023136"/>
    </source>
</evidence>
<evidence type="ECO:0000256" key="2">
    <source>
        <dbReference type="ARBA" id="ARBA00005179"/>
    </source>
</evidence>
<dbReference type="AlphaFoldDB" id="A0A8J9S628"/>